<dbReference type="SUPFAM" id="SSF55486">
    <property type="entry name" value="Metalloproteases ('zincins'), catalytic domain"/>
    <property type="match status" value="1"/>
</dbReference>
<dbReference type="InterPro" id="IPR001570">
    <property type="entry name" value="Peptidase_M4_C_domain"/>
</dbReference>
<dbReference type="InterPro" id="IPR052759">
    <property type="entry name" value="Metalloprotease_M4"/>
</dbReference>
<evidence type="ECO:0000256" key="4">
    <source>
        <dbReference type="ARBA" id="ARBA00022833"/>
    </source>
</evidence>
<dbReference type="EMBL" id="VBOS01000487">
    <property type="protein sequence ID" value="TMQ48298.1"/>
    <property type="molecule type" value="Genomic_DNA"/>
</dbReference>
<accession>A0A538SAA0</accession>
<keyword evidence="5" id="KW-0482">Metalloprotease</keyword>
<proteinExistence type="inferred from homology"/>
<keyword evidence="4" id="KW-0862">Zinc</keyword>
<dbReference type="PANTHER" id="PTHR43579">
    <property type="match status" value="1"/>
</dbReference>
<comment type="similarity">
    <text evidence="1">Belongs to the peptidase M4 family.</text>
</comment>
<evidence type="ECO:0000259" key="6">
    <source>
        <dbReference type="Pfam" id="PF02868"/>
    </source>
</evidence>
<reference evidence="7 8" key="1">
    <citation type="journal article" date="2019" name="Nat. Microbiol.">
        <title>Mediterranean grassland soil C-N compound turnover is dependent on rainfall and depth, and is mediated by genomically divergent microorganisms.</title>
        <authorList>
            <person name="Diamond S."/>
            <person name="Andeer P.F."/>
            <person name="Li Z."/>
            <person name="Crits-Christoph A."/>
            <person name="Burstein D."/>
            <person name="Anantharaman K."/>
            <person name="Lane K.R."/>
            <person name="Thomas B.C."/>
            <person name="Pan C."/>
            <person name="Northen T.R."/>
            <person name="Banfield J.F."/>
        </authorList>
    </citation>
    <scope>NUCLEOTIDE SEQUENCE [LARGE SCALE GENOMIC DNA]</scope>
    <source>
        <strain evidence="7">WS_2</strain>
    </source>
</reference>
<keyword evidence="2" id="KW-0645">Protease</keyword>
<feature type="domain" description="Peptidase M4 C-terminal" evidence="6">
    <location>
        <begin position="1"/>
        <end position="163"/>
    </location>
</feature>
<keyword evidence="3" id="KW-0378">Hydrolase</keyword>
<protein>
    <submittedName>
        <fullName evidence="7">Peptidase M4 family protein</fullName>
    </submittedName>
</protein>
<dbReference type="Proteomes" id="UP000317716">
    <property type="component" value="Unassembled WGS sequence"/>
</dbReference>
<gene>
    <name evidence="7" type="ORF">E6K72_13235</name>
</gene>
<evidence type="ECO:0000313" key="7">
    <source>
        <dbReference type="EMBL" id="TMQ48298.1"/>
    </source>
</evidence>
<evidence type="ECO:0000256" key="3">
    <source>
        <dbReference type="ARBA" id="ARBA00022801"/>
    </source>
</evidence>
<dbReference type="PRINTS" id="PR00730">
    <property type="entry name" value="THERMOLYSIN"/>
</dbReference>
<feature type="non-terminal residue" evidence="7">
    <location>
        <position position="1"/>
    </location>
</feature>
<dbReference type="GO" id="GO:0004222">
    <property type="term" value="F:metalloendopeptidase activity"/>
    <property type="evidence" value="ECO:0007669"/>
    <property type="project" value="InterPro"/>
</dbReference>
<dbReference type="AlphaFoldDB" id="A0A538SAA0"/>
<evidence type="ECO:0000313" key="8">
    <source>
        <dbReference type="Proteomes" id="UP000317716"/>
    </source>
</evidence>
<evidence type="ECO:0000256" key="5">
    <source>
        <dbReference type="ARBA" id="ARBA00023049"/>
    </source>
</evidence>
<evidence type="ECO:0000256" key="2">
    <source>
        <dbReference type="ARBA" id="ARBA00022670"/>
    </source>
</evidence>
<dbReference type="GO" id="GO:0006508">
    <property type="term" value="P:proteolysis"/>
    <property type="evidence" value="ECO:0007669"/>
    <property type="project" value="UniProtKB-KW"/>
</dbReference>
<dbReference type="Gene3D" id="1.10.390.10">
    <property type="entry name" value="Neutral Protease Domain 2"/>
    <property type="match status" value="1"/>
</dbReference>
<evidence type="ECO:0000256" key="1">
    <source>
        <dbReference type="ARBA" id="ARBA00009388"/>
    </source>
</evidence>
<dbReference type="Pfam" id="PF02868">
    <property type="entry name" value="Peptidase_M4_C"/>
    <property type="match status" value="1"/>
</dbReference>
<dbReference type="PANTHER" id="PTHR43579:SF1">
    <property type="entry name" value="NEUTRAL METALLOPROTEINASE"/>
    <property type="match status" value="1"/>
</dbReference>
<organism evidence="7 8">
    <name type="scientific">Eiseniibacteriota bacterium</name>
    <dbReference type="NCBI Taxonomy" id="2212470"/>
    <lineage>
        <taxon>Bacteria</taxon>
        <taxon>Candidatus Eiseniibacteriota</taxon>
    </lineage>
</organism>
<dbReference type="InterPro" id="IPR023612">
    <property type="entry name" value="Peptidase_M4"/>
</dbReference>
<name>A0A538SAA0_UNCEI</name>
<sequence length="165" mass="17716">TYSGQSGALNEHFSDVFGILVRQWRRGETALKASWVIGADVMILTPTRRGIRDMEHPGTAFVNDPDIGTDPQPADMSKLYTGPADRGGVHINSGIPNRAFVLTAKALEGNAWDVAGRIWFETLLKLKASSQFLDCARLTAQVAATHGAAAKAAVLTAWKQVGITV</sequence>
<dbReference type="InterPro" id="IPR027268">
    <property type="entry name" value="Peptidase_M4/M1_CTD_sf"/>
</dbReference>
<comment type="caution">
    <text evidence="7">The sequence shown here is derived from an EMBL/GenBank/DDBJ whole genome shotgun (WGS) entry which is preliminary data.</text>
</comment>